<dbReference type="PROSITE" id="PS50943">
    <property type="entry name" value="HTH_CROC1"/>
    <property type="match status" value="1"/>
</dbReference>
<organism evidence="2 3">
    <name type="scientific">Maribacter flavus</name>
    <dbReference type="NCBI Taxonomy" id="1658664"/>
    <lineage>
        <taxon>Bacteria</taxon>
        <taxon>Pseudomonadati</taxon>
        <taxon>Bacteroidota</taxon>
        <taxon>Flavobacteriia</taxon>
        <taxon>Flavobacteriales</taxon>
        <taxon>Flavobacteriaceae</taxon>
        <taxon>Maribacter</taxon>
    </lineage>
</organism>
<protein>
    <submittedName>
        <fullName evidence="2">Helix-turn-helix transcriptional regulator</fullName>
    </submittedName>
</protein>
<feature type="domain" description="HTH cro/C1-type" evidence="1">
    <location>
        <begin position="7"/>
        <end position="61"/>
    </location>
</feature>
<evidence type="ECO:0000259" key="1">
    <source>
        <dbReference type="PROSITE" id="PS50943"/>
    </source>
</evidence>
<name>A0A5B2TVL0_9FLAO</name>
<dbReference type="InterPro" id="IPR001387">
    <property type="entry name" value="Cro/C1-type_HTH"/>
</dbReference>
<dbReference type="CDD" id="cd00093">
    <property type="entry name" value="HTH_XRE"/>
    <property type="match status" value="1"/>
</dbReference>
<accession>A0A5B2TVL0</accession>
<evidence type="ECO:0000313" key="3">
    <source>
        <dbReference type="Proteomes" id="UP000323188"/>
    </source>
</evidence>
<dbReference type="InterPro" id="IPR010982">
    <property type="entry name" value="Lambda_DNA-bd_dom_sf"/>
</dbReference>
<comment type="caution">
    <text evidence="2">The sequence shown here is derived from an EMBL/GenBank/DDBJ whole genome shotgun (WGS) entry which is preliminary data.</text>
</comment>
<sequence>MDFGARMKLLLADEGLSQKEFAEKVNMNYAHANKFFTGRTPNMEFISKVLEIFPDVNLKWLLFAQGERTDQHVLHEANGTYKRADAMKYVNQIEEKLNELKRFLAQN</sequence>
<dbReference type="SMART" id="SM00530">
    <property type="entry name" value="HTH_XRE"/>
    <property type="match status" value="1"/>
</dbReference>
<gene>
    <name evidence="2" type="ORF">F0361_01315</name>
</gene>
<evidence type="ECO:0000313" key="2">
    <source>
        <dbReference type="EMBL" id="KAA2218289.1"/>
    </source>
</evidence>
<reference evidence="2 3" key="1">
    <citation type="submission" date="2019-09" db="EMBL/GenBank/DDBJ databases">
        <authorList>
            <person name="Khan S.A."/>
            <person name="Jeon C.O."/>
            <person name="Chun B.H."/>
            <person name="Jeong S.E."/>
        </authorList>
    </citation>
    <scope>NUCLEOTIDE SEQUENCE [LARGE SCALE GENOMIC DNA]</scope>
    <source>
        <strain evidence="2 3">KCTC 42508</strain>
    </source>
</reference>
<dbReference type="Gene3D" id="1.10.260.40">
    <property type="entry name" value="lambda repressor-like DNA-binding domains"/>
    <property type="match status" value="1"/>
</dbReference>
<dbReference type="Pfam" id="PF01381">
    <property type="entry name" value="HTH_3"/>
    <property type="match status" value="1"/>
</dbReference>
<dbReference type="GO" id="GO:0003677">
    <property type="term" value="F:DNA binding"/>
    <property type="evidence" value="ECO:0007669"/>
    <property type="project" value="InterPro"/>
</dbReference>
<proteinExistence type="predicted"/>
<dbReference type="AlphaFoldDB" id="A0A5B2TVL0"/>
<dbReference type="Proteomes" id="UP000323188">
    <property type="component" value="Unassembled WGS sequence"/>
</dbReference>
<dbReference type="EMBL" id="VUOE01000001">
    <property type="protein sequence ID" value="KAA2218289.1"/>
    <property type="molecule type" value="Genomic_DNA"/>
</dbReference>
<dbReference type="SUPFAM" id="SSF47413">
    <property type="entry name" value="lambda repressor-like DNA-binding domains"/>
    <property type="match status" value="1"/>
</dbReference>